<dbReference type="OrthoDB" id="9780674at2"/>
<comment type="caution">
    <text evidence="1">The sequence shown here is derived from an EMBL/GenBank/DDBJ whole genome shotgun (WGS) entry which is preliminary data.</text>
</comment>
<dbReference type="InterPro" id="IPR012338">
    <property type="entry name" value="Beta-lactam/transpept-like"/>
</dbReference>
<dbReference type="PANTHER" id="PTHR42110">
    <property type="entry name" value="L-ASPARAGINASE, PUTATIVE (AFU_ORTHOLOGUE AFUA_3G11890)-RELATED"/>
    <property type="match status" value="1"/>
</dbReference>
<gene>
    <name evidence="1" type="ORF">CJ199_07920</name>
</gene>
<protein>
    <submittedName>
        <fullName evidence="1">L-asparaginase II</fullName>
    </submittedName>
</protein>
<accession>A0A2N6VLK2</accession>
<dbReference type="InterPro" id="IPR010349">
    <property type="entry name" value="Asparaginase_II"/>
</dbReference>
<sequence>MTTHSDSQPSSARATLTLDHAAELAIVERSGFIESRHAGVAVVVDPDGAEVVSLGDPTAPVLTRSCLKPLQAIAVLETGVALNGPELVLASASHRAELRHIDVVERMLREAGLTATDLQCPSVLLADPTNRRRVGDNPSPVFFNCSGKHAAFLAAQVHAGEPIETYLDPDSFIQQRVRETVTEYCSEAPAFTGIDGCGAPVHAVSLTALARGVSHVTAGRTLPGKKLVQAVSDNPWAIQGQGKANTVAIEQLGVFAKFGAEGVLVMGTREGYCVAVKALDGSGRATTFVALELLAHIGALDAREVLKVLPHVTPAITGGTNPDGTTRTVGSISAGADLYAVLQGHA</sequence>
<dbReference type="SUPFAM" id="SSF56601">
    <property type="entry name" value="beta-lactamase/transpeptidase-like"/>
    <property type="match status" value="1"/>
</dbReference>
<evidence type="ECO:0000313" key="1">
    <source>
        <dbReference type="EMBL" id="PMD05015.1"/>
    </source>
</evidence>
<dbReference type="Pfam" id="PF06089">
    <property type="entry name" value="Asparaginase_II"/>
    <property type="match status" value="1"/>
</dbReference>
<name>A0A2N6VLK2_9MICO</name>
<dbReference type="PANTHER" id="PTHR42110:SF1">
    <property type="entry name" value="L-ASPARAGINASE, PUTATIVE (AFU_ORTHOLOGUE AFUA_3G11890)-RELATED"/>
    <property type="match status" value="1"/>
</dbReference>
<dbReference type="AlphaFoldDB" id="A0A2N6VLK2"/>
<evidence type="ECO:0000313" key="2">
    <source>
        <dbReference type="Proteomes" id="UP000235598"/>
    </source>
</evidence>
<reference evidence="1 2" key="1">
    <citation type="submission" date="2017-09" db="EMBL/GenBank/DDBJ databases">
        <title>Bacterial strain isolated from the female urinary microbiota.</title>
        <authorList>
            <person name="Thomas-White K."/>
            <person name="Kumar N."/>
            <person name="Forster S."/>
            <person name="Putonti C."/>
            <person name="Lawley T."/>
            <person name="Wolfe A.J."/>
        </authorList>
    </citation>
    <scope>NUCLEOTIDE SEQUENCE [LARGE SCALE GENOMIC DNA]</scope>
    <source>
        <strain evidence="1 2">UMB1301</strain>
    </source>
</reference>
<proteinExistence type="predicted"/>
<dbReference type="RefSeq" id="WP_102238956.1">
    <property type="nucleotide sequence ID" value="NZ_PNHK01000003.1"/>
</dbReference>
<organism evidence="1 2">
    <name type="scientific">Brevibacterium paucivorans</name>
    <dbReference type="NCBI Taxonomy" id="170994"/>
    <lineage>
        <taxon>Bacteria</taxon>
        <taxon>Bacillati</taxon>
        <taxon>Actinomycetota</taxon>
        <taxon>Actinomycetes</taxon>
        <taxon>Micrococcales</taxon>
        <taxon>Brevibacteriaceae</taxon>
        <taxon>Brevibacterium</taxon>
    </lineage>
</organism>
<dbReference type="EMBL" id="PNHK01000003">
    <property type="protein sequence ID" value="PMD05015.1"/>
    <property type="molecule type" value="Genomic_DNA"/>
</dbReference>
<dbReference type="Proteomes" id="UP000235598">
    <property type="component" value="Unassembled WGS sequence"/>
</dbReference>